<keyword evidence="1" id="KW-1133">Transmembrane helix</keyword>
<keyword evidence="1" id="KW-0472">Membrane</keyword>
<accession>A0ABU7T323</accession>
<reference evidence="2 3" key="1">
    <citation type="submission" date="2023-02" db="EMBL/GenBank/DDBJ databases">
        <title>The predominant lactic acid bacteria and yeasts involved in the spontaneous fermentation of millet during the production of the traditional porridge Hausa koko in Ghana.</title>
        <authorList>
            <person name="Atter A."/>
            <person name="Diaz M."/>
        </authorList>
    </citation>
    <scope>NUCLEOTIDE SEQUENCE [LARGE SCALE GENOMIC DNA]</scope>
    <source>
        <strain evidence="2 3">FI11640</strain>
    </source>
</reference>
<evidence type="ECO:0000313" key="2">
    <source>
        <dbReference type="EMBL" id="MEE6716995.1"/>
    </source>
</evidence>
<organism evidence="2 3">
    <name type="scientific">Schleiferilactobacillus harbinensis</name>
    <dbReference type="NCBI Taxonomy" id="304207"/>
    <lineage>
        <taxon>Bacteria</taxon>
        <taxon>Bacillati</taxon>
        <taxon>Bacillota</taxon>
        <taxon>Bacilli</taxon>
        <taxon>Lactobacillales</taxon>
        <taxon>Lactobacillaceae</taxon>
        <taxon>Schleiferilactobacillus</taxon>
    </lineage>
</organism>
<dbReference type="EMBL" id="JAQSGK010000062">
    <property type="protein sequence ID" value="MEE6716995.1"/>
    <property type="molecule type" value="Genomic_DNA"/>
</dbReference>
<dbReference type="Proteomes" id="UP001330016">
    <property type="component" value="Unassembled WGS sequence"/>
</dbReference>
<dbReference type="RefSeq" id="WP_331244465.1">
    <property type="nucleotide sequence ID" value="NZ_JAQSGJ010000062.1"/>
</dbReference>
<gene>
    <name evidence="2" type="ORF">PS435_14155</name>
</gene>
<evidence type="ECO:0000256" key="1">
    <source>
        <dbReference type="SAM" id="Phobius"/>
    </source>
</evidence>
<keyword evidence="1" id="KW-0812">Transmembrane</keyword>
<comment type="caution">
    <text evidence="2">The sequence shown here is derived from an EMBL/GenBank/DDBJ whole genome shotgun (WGS) entry which is preliminary data.</text>
</comment>
<sequence length="60" mass="6835">MELAPKIVLFDLLIIYVGAILTLSGFPLVIRAAGVVIMLFPIYSDAEWLFEHKKMEELKK</sequence>
<evidence type="ECO:0000313" key="3">
    <source>
        <dbReference type="Proteomes" id="UP001330016"/>
    </source>
</evidence>
<proteinExistence type="predicted"/>
<feature type="transmembrane region" description="Helical" evidence="1">
    <location>
        <begin position="7"/>
        <end position="26"/>
    </location>
</feature>
<name>A0ABU7T323_9LACO</name>
<keyword evidence="3" id="KW-1185">Reference proteome</keyword>
<protein>
    <submittedName>
        <fullName evidence="2">Uncharacterized protein</fullName>
    </submittedName>
</protein>